<organism evidence="1 2">
    <name type="scientific">Mycobacteroides salmoniphilum</name>
    <dbReference type="NCBI Taxonomy" id="404941"/>
    <lineage>
        <taxon>Bacteria</taxon>
        <taxon>Bacillati</taxon>
        <taxon>Actinomycetota</taxon>
        <taxon>Actinomycetes</taxon>
        <taxon>Mycobacteriales</taxon>
        <taxon>Mycobacteriaceae</taxon>
        <taxon>Mycobacteroides</taxon>
    </lineage>
</organism>
<proteinExistence type="predicted"/>
<evidence type="ECO:0000313" key="1">
    <source>
        <dbReference type="EMBL" id="TDZ78177.1"/>
    </source>
</evidence>
<reference evidence="1 2" key="1">
    <citation type="journal article" date="2019" name="Sci. Rep.">
        <title>Extended insight into the Mycobacterium chelonae-abscessus complex through whole genome sequencing of Mycobacterium salmoniphilum outbreak and Mycobacterium salmoniphilum-like strains.</title>
        <authorList>
            <person name="Behra P.R.K."/>
            <person name="Das S."/>
            <person name="Pettersson B.M.F."/>
            <person name="Shirreff L."/>
            <person name="DuCote T."/>
            <person name="Jacobsson K.G."/>
            <person name="Ennis D.G."/>
            <person name="Kirsebom L.A."/>
        </authorList>
    </citation>
    <scope>NUCLEOTIDE SEQUENCE [LARGE SCALE GENOMIC DNA]</scope>
    <source>
        <strain evidence="1 2">DE 4585</strain>
    </source>
</reference>
<accession>A0A4R8RUI8</accession>
<comment type="caution">
    <text evidence="1">The sequence shown here is derived from an EMBL/GenBank/DDBJ whole genome shotgun (WGS) entry which is preliminary data.</text>
</comment>
<gene>
    <name evidence="1" type="ORF">DE4585_04013</name>
</gene>
<evidence type="ECO:0000313" key="2">
    <source>
        <dbReference type="Proteomes" id="UP000295117"/>
    </source>
</evidence>
<dbReference type="AlphaFoldDB" id="A0A4R8RUI8"/>
<sequence>MVSTPSGTETAPARVLLFGVRRLPRALRGLPVEPVADPDAVRALVEALPGRATRIIVVGADADLGQVLTRLMRAEKLDVELGFVPDRRSRTRRIYRIGIGAARRARAGRAHRVPLIRDDTGTALAGRASWQSTDGDGVTGEATVDDTLLFEGVATVDIEPIESLPGLRASVRGRARLVPRRWVTGRAAQLGSEGAVVVRDGVAGPRAVTRSTFYRHQQGWLLVR</sequence>
<evidence type="ECO:0008006" key="3">
    <source>
        <dbReference type="Google" id="ProtNLM"/>
    </source>
</evidence>
<protein>
    <recommendedName>
        <fullName evidence="3">Peptidase M50</fullName>
    </recommendedName>
</protein>
<dbReference type="Proteomes" id="UP000295117">
    <property type="component" value="Unassembled WGS sequence"/>
</dbReference>
<name>A0A4R8RUI8_9MYCO</name>
<dbReference type="EMBL" id="PECH01000009">
    <property type="protein sequence ID" value="TDZ78177.1"/>
    <property type="molecule type" value="Genomic_DNA"/>
</dbReference>